<comment type="caution">
    <text evidence="1">The sequence shown here is derived from an EMBL/GenBank/DDBJ whole genome shotgun (WGS) entry which is preliminary data.</text>
</comment>
<dbReference type="Proteomes" id="UP000609849">
    <property type="component" value="Unassembled WGS sequence"/>
</dbReference>
<sequence>MVKFKKSRFHRDFGPKSLFDRVIFKMNQENSLKLNGNHFNNRLKERKIHNIVIDEIKSFNTQDWELVTVEVRNDKRKFVNSTWEKEIDSVRYWITIGFGNTVQTIIKKDSSGVNNIIKYGAIYKFVEQVNLDLMDNK</sequence>
<accession>A0ABR7JK31</accession>
<keyword evidence="2" id="KW-1185">Reference proteome</keyword>
<proteinExistence type="predicted"/>
<reference evidence="1 2" key="1">
    <citation type="submission" date="2020-08" db="EMBL/GenBank/DDBJ databases">
        <authorList>
            <person name="Liu C."/>
            <person name="Sun Q."/>
        </authorList>
    </citation>
    <scope>NUCLEOTIDE SEQUENCE [LARGE SCALE GENOMIC DNA]</scope>
    <source>
        <strain evidence="1 2">NSJ-18</strain>
    </source>
</reference>
<dbReference type="RefSeq" id="WP_153971509.1">
    <property type="nucleotide sequence ID" value="NZ_JACRWE010000001.1"/>
</dbReference>
<evidence type="ECO:0000313" key="2">
    <source>
        <dbReference type="Proteomes" id="UP000609849"/>
    </source>
</evidence>
<evidence type="ECO:0000313" key="1">
    <source>
        <dbReference type="EMBL" id="MBC5995281.1"/>
    </source>
</evidence>
<gene>
    <name evidence="1" type="ORF">H8923_00790</name>
</gene>
<protein>
    <submittedName>
        <fullName evidence="1">Uncharacterized protein</fullName>
    </submittedName>
</protein>
<dbReference type="EMBL" id="JACRWE010000001">
    <property type="protein sequence ID" value="MBC5995281.1"/>
    <property type="molecule type" value="Genomic_DNA"/>
</dbReference>
<organism evidence="1 2">
    <name type="scientific">Romboutsia faecis</name>
    <dbReference type="NCBI Taxonomy" id="2764597"/>
    <lineage>
        <taxon>Bacteria</taxon>
        <taxon>Bacillati</taxon>
        <taxon>Bacillota</taxon>
        <taxon>Clostridia</taxon>
        <taxon>Peptostreptococcales</taxon>
        <taxon>Peptostreptococcaceae</taxon>
        <taxon>Romboutsia</taxon>
    </lineage>
</organism>
<name>A0ABR7JK31_9FIRM</name>